<evidence type="ECO:0000313" key="1">
    <source>
        <dbReference type="EMBL" id="MDR6334706.1"/>
    </source>
</evidence>
<organism evidence="1 2">
    <name type="scientific">Xanthobacter flavus</name>
    <dbReference type="NCBI Taxonomy" id="281"/>
    <lineage>
        <taxon>Bacteria</taxon>
        <taxon>Pseudomonadati</taxon>
        <taxon>Pseudomonadota</taxon>
        <taxon>Alphaproteobacteria</taxon>
        <taxon>Hyphomicrobiales</taxon>
        <taxon>Xanthobacteraceae</taxon>
        <taxon>Xanthobacter</taxon>
    </lineage>
</organism>
<dbReference type="EMBL" id="JAVDPY010000005">
    <property type="protein sequence ID" value="MDR6334706.1"/>
    <property type="molecule type" value="Genomic_DNA"/>
</dbReference>
<gene>
    <name evidence="1" type="ORF">GGQ86_003188</name>
</gene>
<proteinExistence type="predicted"/>
<evidence type="ECO:0000313" key="2">
    <source>
        <dbReference type="Proteomes" id="UP001245370"/>
    </source>
</evidence>
<reference evidence="1 2" key="1">
    <citation type="submission" date="2023-07" db="EMBL/GenBank/DDBJ databases">
        <title>Genomic Encyclopedia of Type Strains, Phase IV (KMG-IV): sequencing the most valuable type-strain genomes for metagenomic binning, comparative biology and taxonomic classification.</title>
        <authorList>
            <person name="Goeker M."/>
        </authorList>
    </citation>
    <scope>NUCLEOTIDE SEQUENCE [LARGE SCALE GENOMIC DNA]</scope>
    <source>
        <strain evidence="1 2">DSM 338</strain>
    </source>
</reference>
<comment type="caution">
    <text evidence="1">The sequence shown here is derived from an EMBL/GenBank/DDBJ whole genome shotgun (WGS) entry which is preliminary data.</text>
</comment>
<dbReference type="Proteomes" id="UP001245370">
    <property type="component" value="Unassembled WGS sequence"/>
</dbReference>
<name>A0ABU1KIN9_XANFL</name>
<sequence>MVYGSKSAFAQVADLGFYENAVKSVIPGFRREFCPNLSSADRVICETVPIKVVRNWAFLASASEGGITISAGLGYIFDSLSWGYVLSGDGGNSNDCFYEYFTYYIGIISANTERARHNLPLMPAMSVANFPGQSPECRKNVHYNIALNDPYMREFQLKTVESSISFVLLHEIGHVVKRHVAFEKSSISLQRLREFEMEADVWAMQAASNSKYNISGSMAPFFIGSLQGGTMDWEKNSDHPLGIRRLANFYRMVLDDLIKNPVRRSQLGSHYQDVLDENRELKRRAENCLSVVQSGGDACPDE</sequence>
<accession>A0ABU1KIN9</accession>
<keyword evidence="2" id="KW-1185">Reference proteome</keyword>
<protein>
    <submittedName>
        <fullName evidence="1">Uncharacterized protein</fullName>
    </submittedName>
</protein>